<dbReference type="EMBL" id="BSDI01000057">
    <property type="protein sequence ID" value="GLI02256.1"/>
    <property type="molecule type" value="Genomic_DNA"/>
</dbReference>
<dbReference type="InterPro" id="IPR005302">
    <property type="entry name" value="MoCF_Sase_C"/>
</dbReference>
<dbReference type="SUPFAM" id="SSF50800">
    <property type="entry name" value="PK beta-barrel domain-like"/>
    <property type="match status" value="1"/>
</dbReference>
<protein>
    <submittedName>
        <fullName evidence="2">Molybdenum cofactor sulfurase</fullName>
    </submittedName>
</protein>
<organism evidence="2 3">
    <name type="scientific">Phytohabitans aurantiacus</name>
    <dbReference type="NCBI Taxonomy" id="3016789"/>
    <lineage>
        <taxon>Bacteria</taxon>
        <taxon>Bacillati</taxon>
        <taxon>Actinomycetota</taxon>
        <taxon>Actinomycetes</taxon>
        <taxon>Micromonosporales</taxon>
        <taxon>Micromonosporaceae</taxon>
    </lineage>
</organism>
<name>A0ABQ5R9J6_9ACTN</name>
<reference evidence="2" key="1">
    <citation type="submission" date="2022-12" db="EMBL/GenBank/DDBJ databases">
        <title>New Phytohabitans aurantiacus sp. RD004123 nov., an actinomycete isolated from soil.</title>
        <authorList>
            <person name="Triningsih D.W."/>
            <person name="Harunari E."/>
            <person name="Igarashi Y."/>
        </authorList>
    </citation>
    <scope>NUCLEOTIDE SEQUENCE</scope>
    <source>
        <strain evidence="2">RD004123</strain>
    </source>
</reference>
<dbReference type="InterPro" id="IPR011037">
    <property type="entry name" value="Pyrv_Knase-like_insert_dom_sf"/>
</dbReference>
<dbReference type="PROSITE" id="PS51340">
    <property type="entry name" value="MOSC"/>
    <property type="match status" value="1"/>
</dbReference>
<accession>A0ABQ5R9J6</accession>
<proteinExistence type="predicted"/>
<evidence type="ECO:0000259" key="1">
    <source>
        <dbReference type="PROSITE" id="PS51340"/>
    </source>
</evidence>
<feature type="domain" description="MOSC" evidence="1">
    <location>
        <begin position="73"/>
        <end position="226"/>
    </location>
</feature>
<evidence type="ECO:0000313" key="3">
    <source>
        <dbReference type="Proteomes" id="UP001144280"/>
    </source>
</evidence>
<dbReference type="InterPro" id="IPR005303">
    <property type="entry name" value="MOCOS_middle"/>
</dbReference>
<gene>
    <name evidence="2" type="ORF">Pa4123_75340</name>
</gene>
<comment type="caution">
    <text evidence="2">The sequence shown here is derived from an EMBL/GenBank/DDBJ whole genome shotgun (WGS) entry which is preliminary data.</text>
</comment>
<evidence type="ECO:0000313" key="2">
    <source>
        <dbReference type="EMBL" id="GLI02256.1"/>
    </source>
</evidence>
<dbReference type="Gene3D" id="2.40.33.20">
    <property type="entry name" value="PK beta-barrel domain-like"/>
    <property type="match status" value="1"/>
</dbReference>
<dbReference type="Pfam" id="PF03473">
    <property type="entry name" value="MOSC"/>
    <property type="match status" value="1"/>
</dbReference>
<sequence>MHLEQLWRYPVKSIGGERLESVAVGMMGIEGDRGMAVRDDRDEYTWAGDVPGLMRVRAVTVEPGVVELHLPDGRRVRSDAADVDSLLSDAVDAKVTLDTHTTHWVEGALNLMTTTTLRSIAAALPDSAVDITRFRPNLLLDGAVDEGATGYPEESWAGRRMAIGGMRLRFTMPCERCVMITKETTTVPHDRAVLRHVARELGNKLGVYAAVETPGEVRVGDEAHWLD</sequence>
<dbReference type="Proteomes" id="UP001144280">
    <property type="component" value="Unassembled WGS sequence"/>
</dbReference>
<keyword evidence="3" id="KW-1185">Reference proteome</keyword>
<dbReference type="Pfam" id="PF03476">
    <property type="entry name" value="MOSC_N"/>
    <property type="match status" value="1"/>
</dbReference>
<dbReference type="RefSeq" id="WP_281903749.1">
    <property type="nucleotide sequence ID" value="NZ_BSDI01000057.1"/>
</dbReference>